<comment type="caution">
    <text evidence="1">The sequence shown here is derived from an EMBL/GenBank/DDBJ whole genome shotgun (WGS) entry which is preliminary data.</text>
</comment>
<dbReference type="Proteomes" id="UP000688947">
    <property type="component" value="Unassembled WGS sequence"/>
</dbReference>
<accession>A0A8T1U1P4</accession>
<dbReference type="VEuPathDB" id="FungiDB:PC110_g21769"/>
<feature type="non-terminal residue" evidence="1">
    <location>
        <position position="1"/>
    </location>
</feature>
<evidence type="ECO:0000313" key="2">
    <source>
        <dbReference type="Proteomes" id="UP000688947"/>
    </source>
</evidence>
<sequence>SQPNSPCINQGINGIGGENKVRYSNARIYSSTTGLRYPQSWHSCDINCAAFSFEQTSSTSVCELVTSTTGRTTGLNN</sequence>
<proteinExistence type="predicted"/>
<evidence type="ECO:0008006" key="3">
    <source>
        <dbReference type="Google" id="ProtNLM"/>
    </source>
</evidence>
<evidence type="ECO:0000313" key="1">
    <source>
        <dbReference type="EMBL" id="KAG6951231.1"/>
    </source>
</evidence>
<reference evidence="1" key="1">
    <citation type="submission" date="2021-01" db="EMBL/GenBank/DDBJ databases">
        <title>Phytophthora aleatoria, a newly-described species from Pinus radiata is distinct from Phytophthora cactorum isolates based on comparative genomics.</title>
        <authorList>
            <person name="Mcdougal R."/>
            <person name="Panda P."/>
            <person name="Williams N."/>
            <person name="Studholme D.J."/>
        </authorList>
    </citation>
    <scope>NUCLEOTIDE SEQUENCE</scope>
    <source>
        <strain evidence="1">NZFS 3830</strain>
    </source>
</reference>
<protein>
    <recommendedName>
        <fullName evidence="3">Apple domain-containing protein</fullName>
    </recommendedName>
</protein>
<dbReference type="OrthoDB" id="121468at2759"/>
<gene>
    <name evidence="1" type="ORF">JG687_00013747</name>
</gene>
<dbReference type="EMBL" id="JAENGZ010001037">
    <property type="protein sequence ID" value="KAG6951231.1"/>
    <property type="molecule type" value="Genomic_DNA"/>
</dbReference>
<name>A0A8T1U1P4_9STRA</name>
<organism evidence="1 2">
    <name type="scientific">Phytophthora cactorum</name>
    <dbReference type="NCBI Taxonomy" id="29920"/>
    <lineage>
        <taxon>Eukaryota</taxon>
        <taxon>Sar</taxon>
        <taxon>Stramenopiles</taxon>
        <taxon>Oomycota</taxon>
        <taxon>Peronosporomycetes</taxon>
        <taxon>Peronosporales</taxon>
        <taxon>Peronosporaceae</taxon>
        <taxon>Phytophthora</taxon>
    </lineage>
</organism>
<dbReference type="AlphaFoldDB" id="A0A8T1U1P4"/>